<keyword evidence="2" id="KW-1185">Reference proteome</keyword>
<dbReference type="Proteomes" id="UP000282423">
    <property type="component" value="Unassembled WGS sequence"/>
</dbReference>
<dbReference type="AlphaFoldDB" id="A0A420W0M8"/>
<dbReference type="EMBL" id="RBWS01000006">
    <property type="protein sequence ID" value="RKO72120.1"/>
    <property type="molecule type" value="Genomic_DNA"/>
</dbReference>
<name>A0A420W0M8_9SPHI</name>
<evidence type="ECO:0000313" key="1">
    <source>
        <dbReference type="EMBL" id="RKO72120.1"/>
    </source>
</evidence>
<comment type="caution">
    <text evidence="1">The sequence shown here is derived from an EMBL/GenBank/DDBJ whole genome shotgun (WGS) entry which is preliminary data.</text>
</comment>
<evidence type="ECO:0000313" key="2">
    <source>
        <dbReference type="Proteomes" id="UP000282423"/>
    </source>
</evidence>
<sequence length="83" mass="9502">MKLWPNLENSKKGRKSVSLYFQIAALRVDFHFILVIIKHDYLNIAQKADERGDIEPDNTAGSLQRQARYVALRSSKDILGICL</sequence>
<accession>A0A420W0M8</accession>
<protein>
    <submittedName>
        <fullName evidence="1">Uncharacterized protein</fullName>
    </submittedName>
</protein>
<proteinExistence type="predicted"/>
<organism evidence="1 2">
    <name type="scientific">Sphingobacterium puteale</name>
    <dbReference type="NCBI Taxonomy" id="2420510"/>
    <lineage>
        <taxon>Bacteria</taxon>
        <taxon>Pseudomonadati</taxon>
        <taxon>Bacteroidota</taxon>
        <taxon>Sphingobacteriia</taxon>
        <taxon>Sphingobacteriales</taxon>
        <taxon>Sphingobacteriaceae</taxon>
        <taxon>Sphingobacterium</taxon>
    </lineage>
</organism>
<reference evidence="1 2" key="1">
    <citation type="submission" date="2018-10" db="EMBL/GenBank/DDBJ databases">
        <title>Sphingobacterium sp. M05W1-28.</title>
        <authorList>
            <person name="Cai H."/>
        </authorList>
    </citation>
    <scope>NUCLEOTIDE SEQUENCE [LARGE SCALE GENOMIC DNA]</scope>
    <source>
        <strain evidence="1 2">M05W1-28</strain>
    </source>
</reference>
<gene>
    <name evidence="1" type="ORF">D7322_08490</name>
</gene>